<feature type="chain" id="PRO_5037747200" evidence="1">
    <location>
        <begin position="18"/>
        <end position="244"/>
    </location>
</feature>
<organism evidence="2 3">
    <name type="scientific">Plectus sambesii</name>
    <dbReference type="NCBI Taxonomy" id="2011161"/>
    <lineage>
        <taxon>Eukaryota</taxon>
        <taxon>Metazoa</taxon>
        <taxon>Ecdysozoa</taxon>
        <taxon>Nematoda</taxon>
        <taxon>Chromadorea</taxon>
        <taxon>Plectida</taxon>
        <taxon>Plectina</taxon>
        <taxon>Plectoidea</taxon>
        <taxon>Plectidae</taxon>
        <taxon>Plectus</taxon>
    </lineage>
</organism>
<evidence type="ECO:0000313" key="3">
    <source>
        <dbReference type="WBParaSite" id="PSAMB.scaffold62size89333.g1312.t1"/>
    </source>
</evidence>
<dbReference type="WBParaSite" id="PSAMB.scaffold62size89333.g1312.t1">
    <property type="protein sequence ID" value="PSAMB.scaffold62size89333.g1312.t1"/>
    <property type="gene ID" value="PSAMB.scaffold62size89333.g1312"/>
</dbReference>
<keyword evidence="1" id="KW-0732">Signal</keyword>
<dbReference type="PANTHER" id="PTHR35014:SF1">
    <property type="entry name" value="INFECTION RESPONSE PROTEIN"/>
    <property type="match status" value="1"/>
</dbReference>
<sequence length="244" mass="27150">MIGKLLFALLIVGFVTAGPVASNQEVVLAGNTTCKTNPPVTPCVLAFFANFGFAGQNGGYPPNSTTFGITLNQYILKNDIAGWNNLKTWMTTFITCAGGHDNFDACLDWQVLMQLCYLPKNEALAYEITFRVLEFETTTPAFDVITHNWFCIKGVEMQEGPIIKQCLQHFTDQQHNNPNMTCQNFGEYLNCIERPYVLHCGRDVGAVTCAAEKIEYAIIYPDCADHVALQCNGPSAFKKYPRLH</sequence>
<proteinExistence type="predicted"/>
<protein>
    <submittedName>
        <fullName evidence="3">Uncharacterized protein</fullName>
    </submittedName>
</protein>
<reference evidence="3" key="1">
    <citation type="submission" date="2022-11" db="UniProtKB">
        <authorList>
            <consortium name="WormBaseParasite"/>
        </authorList>
    </citation>
    <scope>IDENTIFICATION</scope>
</reference>
<dbReference type="PANTHER" id="PTHR35014">
    <property type="entry name" value="INFECTION RESPONSE PROTEIN-RELATED"/>
    <property type="match status" value="1"/>
</dbReference>
<dbReference type="AlphaFoldDB" id="A0A914X399"/>
<evidence type="ECO:0000256" key="1">
    <source>
        <dbReference type="SAM" id="SignalP"/>
    </source>
</evidence>
<name>A0A914X399_9BILA</name>
<feature type="signal peptide" evidence="1">
    <location>
        <begin position="1"/>
        <end position="17"/>
    </location>
</feature>
<accession>A0A914X399</accession>
<evidence type="ECO:0000313" key="2">
    <source>
        <dbReference type="Proteomes" id="UP000887566"/>
    </source>
</evidence>
<dbReference type="Proteomes" id="UP000887566">
    <property type="component" value="Unplaced"/>
</dbReference>
<keyword evidence="2" id="KW-1185">Reference proteome</keyword>